<dbReference type="OrthoDB" id="1266170at2759"/>
<organism evidence="2 3">
    <name type="scientific">Nicotiana sylvestris</name>
    <name type="common">Wood tobacco</name>
    <name type="synonym">South American tobacco</name>
    <dbReference type="NCBI Taxonomy" id="4096"/>
    <lineage>
        <taxon>Eukaryota</taxon>
        <taxon>Viridiplantae</taxon>
        <taxon>Streptophyta</taxon>
        <taxon>Embryophyta</taxon>
        <taxon>Tracheophyta</taxon>
        <taxon>Spermatophyta</taxon>
        <taxon>Magnoliopsida</taxon>
        <taxon>eudicotyledons</taxon>
        <taxon>Gunneridae</taxon>
        <taxon>Pentapetalae</taxon>
        <taxon>asterids</taxon>
        <taxon>lamiids</taxon>
        <taxon>Solanales</taxon>
        <taxon>Solanaceae</taxon>
        <taxon>Nicotianoideae</taxon>
        <taxon>Nicotianeae</taxon>
        <taxon>Nicotiana</taxon>
    </lineage>
</organism>
<dbReference type="GeneID" id="104214270"/>
<dbReference type="NCBIfam" id="TIGR01640">
    <property type="entry name" value="F_box_assoc_1"/>
    <property type="match status" value="1"/>
</dbReference>
<dbReference type="SMART" id="SM00256">
    <property type="entry name" value="FBOX"/>
    <property type="match status" value="1"/>
</dbReference>
<dbReference type="Pfam" id="PF07734">
    <property type="entry name" value="FBA_1"/>
    <property type="match status" value="1"/>
</dbReference>
<dbReference type="InterPro" id="IPR017451">
    <property type="entry name" value="F-box-assoc_interact_dom"/>
</dbReference>
<reference evidence="2" key="1">
    <citation type="journal article" date="2013" name="Genome Biol.">
        <title>Reference genomes and transcriptomes of Nicotiana sylvestris and Nicotiana tomentosiformis.</title>
        <authorList>
            <person name="Sierro N."/>
            <person name="Battey J.N."/>
            <person name="Ouadi S."/>
            <person name="Bovet L."/>
            <person name="Goepfert S."/>
            <person name="Bakaher N."/>
            <person name="Peitsch M.C."/>
            <person name="Ivanov N.V."/>
        </authorList>
    </citation>
    <scope>NUCLEOTIDE SEQUENCE [LARGE SCALE GENOMIC DNA]</scope>
</reference>
<accession>A0A1U7VB59</accession>
<dbReference type="InterPro" id="IPR006527">
    <property type="entry name" value="F-box-assoc_dom_typ1"/>
</dbReference>
<dbReference type="InterPro" id="IPR050796">
    <property type="entry name" value="SCF_F-box_component"/>
</dbReference>
<dbReference type="InterPro" id="IPR001810">
    <property type="entry name" value="F-box_dom"/>
</dbReference>
<dbReference type="STRING" id="4096.A0A1U7VB59"/>
<dbReference type="eggNOG" id="ENOG502S2XW">
    <property type="taxonomic scope" value="Eukaryota"/>
</dbReference>
<dbReference type="PANTHER" id="PTHR31672">
    <property type="entry name" value="BNACNNG10540D PROTEIN"/>
    <property type="match status" value="1"/>
</dbReference>
<proteinExistence type="predicted"/>
<dbReference type="Gene3D" id="1.20.1280.50">
    <property type="match status" value="1"/>
</dbReference>
<dbReference type="RefSeq" id="XP_009762226.1">
    <property type="nucleotide sequence ID" value="XM_009763924.1"/>
</dbReference>
<name>A0A1U7VB59_NICSY</name>
<dbReference type="KEGG" id="nsy:104214270"/>
<evidence type="ECO:0000313" key="2">
    <source>
        <dbReference type="Proteomes" id="UP000189701"/>
    </source>
</evidence>
<dbReference type="Pfam" id="PF00646">
    <property type="entry name" value="F-box"/>
    <property type="match status" value="1"/>
</dbReference>
<protein>
    <submittedName>
        <fullName evidence="3">F-box/kelch-repeat protein At3g23880-like</fullName>
    </submittedName>
</protein>
<dbReference type="InterPro" id="IPR036047">
    <property type="entry name" value="F-box-like_dom_sf"/>
</dbReference>
<dbReference type="CDD" id="cd22157">
    <property type="entry name" value="F-box_AtFBW1-like"/>
    <property type="match status" value="1"/>
</dbReference>
<keyword evidence="2" id="KW-1185">Reference proteome</keyword>
<reference evidence="3" key="2">
    <citation type="submission" date="2025-08" db="UniProtKB">
        <authorList>
            <consortium name="RefSeq"/>
        </authorList>
    </citation>
    <scope>IDENTIFICATION</scope>
    <source>
        <tissue evidence="3">Leaf</tissue>
    </source>
</reference>
<dbReference type="Proteomes" id="UP000189701">
    <property type="component" value="Unplaced"/>
</dbReference>
<dbReference type="PROSITE" id="PS50181">
    <property type="entry name" value="FBOX"/>
    <property type="match status" value="1"/>
</dbReference>
<dbReference type="AlphaFoldDB" id="A0A1U7VB59"/>
<evidence type="ECO:0000259" key="1">
    <source>
        <dbReference type="PROSITE" id="PS50181"/>
    </source>
</evidence>
<feature type="domain" description="F-box" evidence="1">
    <location>
        <begin position="14"/>
        <end position="61"/>
    </location>
</feature>
<dbReference type="PANTHER" id="PTHR31672:SF13">
    <property type="entry name" value="F-BOX PROTEIN CPR30-LIKE"/>
    <property type="match status" value="1"/>
</dbReference>
<dbReference type="SUPFAM" id="SSF81383">
    <property type="entry name" value="F-box domain"/>
    <property type="match status" value="1"/>
</dbReference>
<sequence length="380" mass="44265">MEKRGKKRENIYILKEAMNLPEDVIFEILIRLPVTSLVRFKCVCKSWYSLIENPNLISKHLHNLSSRKNYVRLLISRRGNITNKRVVSLSMNDTFDVFINQDFPSYFNDKFGHVRLIGPCNGIVCLCGYPDNIVIWNPSIRDYKILPQSQIQRLVGSTVRGSDFGLGFDSKRNDYKVIQILFCLSNDRVVVYQVEIYSLNENIWRKYNGIVPAKIKYGNISWSMIYKNEIFCWLAQNGDNNEVILSFNMSEEIFENTPLPSNIGVFGEQEIRNIWVILPLNESISLIVYCLKQVEKYFDIWVINELGVKNCWTKLQRIGPLSRVERPLGFWKNGEFILENSNGQLVIYDPVNQEVKTLGFYGKRDRLELVVYKESLVSVN</sequence>
<evidence type="ECO:0000313" key="3">
    <source>
        <dbReference type="RefSeq" id="XP_009762226.1"/>
    </source>
</evidence>
<gene>
    <name evidence="3" type="primary">LOC104214270</name>
</gene>